<dbReference type="GO" id="GO:0046872">
    <property type="term" value="F:metal ion binding"/>
    <property type="evidence" value="ECO:0007669"/>
    <property type="project" value="UniProtKB-KW"/>
</dbReference>
<sequence>MITSYKAALNYIHGRPRIKKEPPTKRMEHLMGKLKHPEAKLKCIHVAGTNGKGSCVAYLSNMLQTAGLTVGTFTSPFMIRFNERISVNNVPISDEAILKLVQKIKPVVDQIDQATPSLGPSEFEIICAMMFLYFQSHPVDIVIVEAGIGGRSDSTNVVHSRLSIITTIGMDHMRLLGDTEEQIADNKAGIIRPNRPCVIGKIKKGPREVIEKTAQKLQSPIFREGEDYRFIPQEQNQFDFMNSKFRIKNLTMKQIGSFEMEDAAIAIEAFLIYAFNYLNQDQGKLVKAVRLGIAQAQWIGRMELIQTNPPIMIDGAHNVPAIKKLFSAIRAPYSQWKDHHLIVIMGVFADKQYPEMFKIVNQIPNADIILTRFTANENRASADFTGLDVSGSDHVAFTSNWKLALKQAIDQELKSKNEQRLILVTGSLLFISEVRKLIKENEEKLK</sequence>
<dbReference type="InterPro" id="IPR036615">
    <property type="entry name" value="Mur_ligase_C_dom_sf"/>
</dbReference>
<evidence type="ECO:0000256" key="11">
    <source>
        <dbReference type="PIRNR" id="PIRNR001563"/>
    </source>
</evidence>
<dbReference type="PANTHER" id="PTHR11136:SF0">
    <property type="entry name" value="DIHYDROFOLATE SYNTHETASE-RELATED"/>
    <property type="match status" value="1"/>
</dbReference>
<evidence type="ECO:0000256" key="7">
    <source>
        <dbReference type="ARBA" id="ARBA00022840"/>
    </source>
</evidence>
<dbReference type="Gene3D" id="3.90.190.20">
    <property type="entry name" value="Mur ligase, C-terminal domain"/>
    <property type="match status" value="1"/>
</dbReference>
<dbReference type="GO" id="GO:0005737">
    <property type="term" value="C:cytoplasm"/>
    <property type="evidence" value="ECO:0007669"/>
    <property type="project" value="TreeGrafter"/>
</dbReference>
<dbReference type="Pfam" id="PF08245">
    <property type="entry name" value="Mur_ligase_M"/>
    <property type="match status" value="1"/>
</dbReference>
<dbReference type="OrthoDB" id="9809356at2"/>
<proteinExistence type="inferred from homology"/>
<organism evidence="14 15">
    <name type="scientific">Fructilactobacillus fructivorans</name>
    <dbReference type="NCBI Taxonomy" id="1614"/>
    <lineage>
        <taxon>Bacteria</taxon>
        <taxon>Bacillati</taxon>
        <taxon>Bacillota</taxon>
        <taxon>Bacilli</taxon>
        <taxon>Lactobacillales</taxon>
        <taxon>Lactobacillaceae</taxon>
        <taxon>Fructilactobacillus</taxon>
    </lineage>
</organism>
<comment type="cofactor">
    <cofactor evidence="1">
        <name>Mg(2+)</name>
        <dbReference type="ChEBI" id="CHEBI:18420"/>
    </cofactor>
</comment>
<dbReference type="EC" id="6.3.2.17" evidence="3"/>
<evidence type="ECO:0000256" key="5">
    <source>
        <dbReference type="ARBA" id="ARBA00022723"/>
    </source>
</evidence>
<dbReference type="SUPFAM" id="SSF53244">
    <property type="entry name" value="MurD-like peptide ligases, peptide-binding domain"/>
    <property type="match status" value="1"/>
</dbReference>
<dbReference type="PANTHER" id="PTHR11136">
    <property type="entry name" value="FOLYLPOLYGLUTAMATE SYNTHASE-RELATED"/>
    <property type="match status" value="1"/>
</dbReference>
<dbReference type="InterPro" id="IPR004101">
    <property type="entry name" value="Mur_ligase_C"/>
</dbReference>
<name>A0A0C1M5T2_9LACO</name>
<evidence type="ECO:0000313" key="15">
    <source>
        <dbReference type="Proteomes" id="UP000031397"/>
    </source>
</evidence>
<dbReference type="InterPro" id="IPR036565">
    <property type="entry name" value="Mur-like_cat_sf"/>
</dbReference>
<feature type="domain" description="Mur ligase central" evidence="13">
    <location>
        <begin position="46"/>
        <end position="268"/>
    </location>
</feature>
<comment type="caution">
    <text evidence="14">The sequence shown here is derived from an EMBL/GenBank/DDBJ whole genome shotgun (WGS) entry which is preliminary data.</text>
</comment>
<reference evidence="14 15" key="1">
    <citation type="submission" date="2014-06" db="EMBL/GenBank/DDBJ databases">
        <title>Functional and comparative genomic analyses of the Drosophila gut microbiota identify candidate symbiosis factors.</title>
        <authorList>
            <person name="Newell P.D."/>
            <person name="Chaston J.M."/>
            <person name="Douglas A.E."/>
        </authorList>
    </citation>
    <scope>NUCLEOTIDE SEQUENCE [LARGE SCALE GENOMIC DNA]</scope>
    <source>
        <strain evidence="14 15">DmCS_002</strain>
    </source>
</reference>
<keyword evidence="4 11" id="KW-0436">Ligase</keyword>
<evidence type="ECO:0000256" key="6">
    <source>
        <dbReference type="ARBA" id="ARBA00022741"/>
    </source>
</evidence>
<evidence type="ECO:0000256" key="4">
    <source>
        <dbReference type="ARBA" id="ARBA00022598"/>
    </source>
</evidence>
<dbReference type="PIRSF" id="PIRSF001563">
    <property type="entry name" value="Folylpolyglu_synth"/>
    <property type="match status" value="1"/>
</dbReference>
<dbReference type="SUPFAM" id="SSF53623">
    <property type="entry name" value="MurD-like peptide ligases, catalytic domain"/>
    <property type="match status" value="1"/>
</dbReference>
<evidence type="ECO:0000259" key="12">
    <source>
        <dbReference type="Pfam" id="PF02875"/>
    </source>
</evidence>
<dbReference type="EMBL" id="JOJZ01000019">
    <property type="protein sequence ID" value="KID41574.1"/>
    <property type="molecule type" value="Genomic_DNA"/>
</dbReference>
<dbReference type="GO" id="GO:0008841">
    <property type="term" value="F:dihydrofolate synthase activity"/>
    <property type="evidence" value="ECO:0007669"/>
    <property type="project" value="TreeGrafter"/>
</dbReference>
<keyword evidence="15" id="KW-1185">Reference proteome</keyword>
<keyword evidence="5" id="KW-0479">Metal-binding</keyword>
<protein>
    <recommendedName>
        <fullName evidence="3">tetrahydrofolate synthase</fullName>
        <ecNumber evidence="3">6.3.2.17</ecNumber>
    </recommendedName>
    <alternativeName>
        <fullName evidence="9">Tetrahydrofolylpolyglutamate synthase</fullName>
    </alternativeName>
</protein>
<evidence type="ECO:0000259" key="13">
    <source>
        <dbReference type="Pfam" id="PF08245"/>
    </source>
</evidence>
<evidence type="ECO:0000313" key="14">
    <source>
        <dbReference type="EMBL" id="KID41574.1"/>
    </source>
</evidence>
<dbReference type="InterPro" id="IPR018109">
    <property type="entry name" value="Folylpolyglutamate_synth_CS"/>
</dbReference>
<evidence type="ECO:0000256" key="1">
    <source>
        <dbReference type="ARBA" id="ARBA00001946"/>
    </source>
</evidence>
<dbReference type="PATRIC" id="fig|1614.7.peg.772"/>
<dbReference type="RefSeq" id="WP_039144311.1">
    <property type="nucleotide sequence ID" value="NZ_RIGT01000002.1"/>
</dbReference>
<dbReference type="InterPro" id="IPR001645">
    <property type="entry name" value="Folylpolyglutamate_synth"/>
</dbReference>
<dbReference type="Proteomes" id="UP000031397">
    <property type="component" value="Unassembled WGS sequence"/>
</dbReference>
<dbReference type="GO" id="GO:0005524">
    <property type="term" value="F:ATP binding"/>
    <property type="evidence" value="ECO:0007669"/>
    <property type="project" value="UniProtKB-KW"/>
</dbReference>
<dbReference type="PROSITE" id="PS01012">
    <property type="entry name" value="FOLYLPOLYGLU_SYNT_2"/>
    <property type="match status" value="1"/>
</dbReference>
<dbReference type="PROSITE" id="PS01011">
    <property type="entry name" value="FOLYLPOLYGLU_SYNT_1"/>
    <property type="match status" value="1"/>
</dbReference>
<dbReference type="Pfam" id="PF02875">
    <property type="entry name" value="Mur_ligase_C"/>
    <property type="match status" value="1"/>
</dbReference>
<keyword evidence="7 11" id="KW-0067">ATP-binding</keyword>
<evidence type="ECO:0000256" key="8">
    <source>
        <dbReference type="ARBA" id="ARBA00022842"/>
    </source>
</evidence>
<dbReference type="NCBIfam" id="TIGR01499">
    <property type="entry name" value="folC"/>
    <property type="match status" value="1"/>
</dbReference>
<dbReference type="Gene3D" id="3.40.1190.10">
    <property type="entry name" value="Mur-like, catalytic domain"/>
    <property type="match status" value="1"/>
</dbReference>
<evidence type="ECO:0000256" key="2">
    <source>
        <dbReference type="ARBA" id="ARBA00008276"/>
    </source>
</evidence>
<evidence type="ECO:0000256" key="9">
    <source>
        <dbReference type="ARBA" id="ARBA00030592"/>
    </source>
</evidence>
<accession>A0A0C1M5T2</accession>
<evidence type="ECO:0000256" key="10">
    <source>
        <dbReference type="ARBA" id="ARBA00047493"/>
    </source>
</evidence>
<evidence type="ECO:0000256" key="3">
    <source>
        <dbReference type="ARBA" id="ARBA00013025"/>
    </source>
</evidence>
<keyword evidence="6 11" id="KW-0547">Nucleotide-binding</keyword>
<dbReference type="AlphaFoldDB" id="A0A0C1M5T2"/>
<comment type="similarity">
    <text evidence="2 11">Belongs to the folylpolyglutamate synthase family.</text>
</comment>
<comment type="catalytic activity">
    <reaction evidence="10">
        <text>(6S)-5,6,7,8-tetrahydrofolyl-(gamma-L-Glu)(n) + L-glutamate + ATP = (6S)-5,6,7,8-tetrahydrofolyl-(gamma-L-Glu)(n+1) + ADP + phosphate + H(+)</text>
        <dbReference type="Rhea" id="RHEA:10580"/>
        <dbReference type="Rhea" id="RHEA-COMP:14738"/>
        <dbReference type="Rhea" id="RHEA-COMP:14740"/>
        <dbReference type="ChEBI" id="CHEBI:15378"/>
        <dbReference type="ChEBI" id="CHEBI:29985"/>
        <dbReference type="ChEBI" id="CHEBI:30616"/>
        <dbReference type="ChEBI" id="CHEBI:43474"/>
        <dbReference type="ChEBI" id="CHEBI:141005"/>
        <dbReference type="ChEBI" id="CHEBI:456216"/>
        <dbReference type="EC" id="6.3.2.17"/>
    </reaction>
</comment>
<gene>
    <name evidence="14" type="ORF">LfDm3_0816</name>
</gene>
<feature type="domain" description="Mur ligase C-terminal" evidence="12">
    <location>
        <begin position="300"/>
        <end position="427"/>
    </location>
</feature>
<keyword evidence="8" id="KW-0460">Magnesium</keyword>
<dbReference type="GO" id="GO:0004326">
    <property type="term" value="F:tetrahydrofolylpolyglutamate synthase activity"/>
    <property type="evidence" value="ECO:0007669"/>
    <property type="project" value="UniProtKB-EC"/>
</dbReference>
<dbReference type="InterPro" id="IPR013221">
    <property type="entry name" value="Mur_ligase_cen"/>
</dbReference>
<dbReference type="FunFam" id="3.40.1190.10:FF:000011">
    <property type="entry name" value="Folylpolyglutamate synthase/dihydrofolate synthase"/>
    <property type="match status" value="1"/>
</dbReference>